<sequence length="392" mass="41017">MIRLSNPMRSRSRRIQPALSGWMRGLIGLSLGLLLPAVALADDSTSRELIEARIAYYAKTYNVPVDLLRKVVRTESTFNPAARNGPYWGLMQIRHNTAQGLGYQGSPTGLLDAETNLIYGGAYLANAYIVAGGNAARAHSLYKSGYYYEAKRKRLLSKLIKVPMGTTPVLVAGKIVTRPSNKSMLALAAPVAATPAAQKAPTAKLVLAEGAKPDIAAEADAASVAVATAMAPVPLRKPVVAAPVVEMAAIVPPILPRPRPATSVQVATSQDADGKETKGSAAAPVRGLLYATAILPPSKVIRPDYAEQTLAQPELALASASSSRFAKDATAIAFATPSQARLSAAHKLPAAIRIASTDDGIRSDAPGCCRMDAPVDAAAAPLPRARPAHKAN</sequence>
<dbReference type="RefSeq" id="WP_354549830.1">
    <property type="nucleotide sequence ID" value="NZ_JBEPSM010000001.1"/>
</dbReference>
<evidence type="ECO:0000313" key="5">
    <source>
        <dbReference type="Proteomes" id="UP001549321"/>
    </source>
</evidence>
<comment type="similarity">
    <text evidence="1">Belongs to the virb1 family.</text>
</comment>
<organism evidence="4 5">
    <name type="scientific">Kaistia defluvii</name>
    <dbReference type="NCBI Taxonomy" id="410841"/>
    <lineage>
        <taxon>Bacteria</taxon>
        <taxon>Pseudomonadati</taxon>
        <taxon>Pseudomonadota</taxon>
        <taxon>Alphaproteobacteria</taxon>
        <taxon>Hyphomicrobiales</taxon>
        <taxon>Kaistiaceae</taxon>
        <taxon>Kaistia</taxon>
    </lineage>
</organism>
<evidence type="ECO:0000256" key="1">
    <source>
        <dbReference type="ARBA" id="ARBA00009387"/>
    </source>
</evidence>
<dbReference type="Gene3D" id="1.10.530.10">
    <property type="match status" value="1"/>
</dbReference>
<feature type="domain" description="Transglycosylase SLT" evidence="3">
    <location>
        <begin position="55"/>
        <end position="146"/>
    </location>
</feature>
<proteinExistence type="inferred from homology"/>
<name>A0ABV2QWX8_9HYPH</name>
<dbReference type="SUPFAM" id="SSF53955">
    <property type="entry name" value="Lysozyme-like"/>
    <property type="match status" value="1"/>
</dbReference>
<dbReference type="InterPro" id="IPR023346">
    <property type="entry name" value="Lysozyme-like_dom_sf"/>
</dbReference>
<reference evidence="4 5" key="1">
    <citation type="submission" date="2024-06" db="EMBL/GenBank/DDBJ databases">
        <title>Sorghum-associated microbial communities from plants grown in Nebraska, USA.</title>
        <authorList>
            <person name="Schachtman D."/>
        </authorList>
    </citation>
    <scope>NUCLEOTIDE SEQUENCE [LARGE SCALE GENOMIC DNA]</scope>
    <source>
        <strain evidence="4 5">3207</strain>
    </source>
</reference>
<feature type="compositionally biased region" description="Polar residues" evidence="2">
    <location>
        <begin position="262"/>
        <end position="271"/>
    </location>
</feature>
<gene>
    <name evidence="4" type="ORF">ABIE08_001413</name>
</gene>
<accession>A0ABV2QWX8</accession>
<dbReference type="EMBL" id="JBEPSM010000001">
    <property type="protein sequence ID" value="MET4633500.1"/>
    <property type="molecule type" value="Genomic_DNA"/>
</dbReference>
<evidence type="ECO:0000256" key="2">
    <source>
        <dbReference type="SAM" id="MobiDB-lite"/>
    </source>
</evidence>
<evidence type="ECO:0000259" key="3">
    <source>
        <dbReference type="Pfam" id="PF01464"/>
    </source>
</evidence>
<dbReference type="Proteomes" id="UP001549321">
    <property type="component" value="Unassembled WGS sequence"/>
</dbReference>
<keyword evidence="5" id="KW-1185">Reference proteome</keyword>
<evidence type="ECO:0000313" key="4">
    <source>
        <dbReference type="EMBL" id="MET4633500.1"/>
    </source>
</evidence>
<protein>
    <recommendedName>
        <fullName evidence="3">Transglycosylase SLT domain-containing protein</fullName>
    </recommendedName>
</protein>
<dbReference type="Pfam" id="PF01464">
    <property type="entry name" value="SLT"/>
    <property type="match status" value="1"/>
</dbReference>
<comment type="caution">
    <text evidence="4">The sequence shown here is derived from an EMBL/GenBank/DDBJ whole genome shotgun (WGS) entry which is preliminary data.</text>
</comment>
<feature type="region of interest" description="Disordered" evidence="2">
    <location>
        <begin position="260"/>
        <end position="279"/>
    </location>
</feature>
<dbReference type="InterPro" id="IPR008258">
    <property type="entry name" value="Transglycosylase_SLT_dom_1"/>
</dbReference>